<feature type="transmembrane region" description="Helical" evidence="6">
    <location>
        <begin position="127"/>
        <end position="147"/>
    </location>
</feature>
<dbReference type="PATRIC" id="fig|1637645.4.peg.6813"/>
<reference evidence="7 8" key="1">
    <citation type="submission" date="2015-06" db="EMBL/GenBank/DDBJ databases">
        <title>Draft genome assembly of filamentous brackish cyanobacterium Limnoraphis robusta strain CS-951.</title>
        <authorList>
            <person name="Willis A."/>
            <person name="Parks M."/>
            <person name="Burford M.A."/>
        </authorList>
    </citation>
    <scope>NUCLEOTIDE SEQUENCE [LARGE SCALE GENOMIC DNA]</scope>
    <source>
        <strain evidence="7 8">CS-951</strain>
    </source>
</reference>
<keyword evidence="4 6" id="KW-1133">Transmembrane helix</keyword>
<sequence length="259" mass="27738">MSIPLDFTDLALALGLIAIAIAISFWQQLGLEGQFLLATLRTLVQLAVAGYVLAVVLDPDQPNPWLILAFGLLMLTLVSVVTRNRISQKVPKLFPWVWGALGLSAVLIVGYAQLLVIQPTPLYSPQYLIPLLAAILGNAMNAASIAGERLVTTLNRSQIEIETHLSLGATPTEAVKLYRTEAIRAGLLPTLNSMTIVGIATLPGILTGQLLVGVNPLDAVSYQILILLAIAVANLIATLVLTAGICRQFFNPEAQLQKF</sequence>
<evidence type="ECO:0000256" key="6">
    <source>
        <dbReference type="SAM" id="Phobius"/>
    </source>
</evidence>
<comment type="subcellular location">
    <subcellularLocation>
        <location evidence="1">Membrane</location>
        <topology evidence="1">Multi-pass membrane protein</topology>
    </subcellularLocation>
</comment>
<dbReference type="GO" id="GO:0005886">
    <property type="term" value="C:plasma membrane"/>
    <property type="evidence" value="ECO:0007669"/>
    <property type="project" value="TreeGrafter"/>
</dbReference>
<evidence type="ECO:0000256" key="4">
    <source>
        <dbReference type="ARBA" id="ARBA00022989"/>
    </source>
</evidence>
<feature type="transmembrane region" description="Helical" evidence="6">
    <location>
        <begin position="224"/>
        <end position="250"/>
    </location>
</feature>
<dbReference type="InterPro" id="IPR005226">
    <property type="entry name" value="UPF0014_fam"/>
</dbReference>
<dbReference type="AlphaFoldDB" id="A0A0F5Y916"/>
<comment type="caution">
    <text evidence="7">The sequence shown here is derived from an EMBL/GenBank/DDBJ whole genome shotgun (WGS) entry which is preliminary data.</text>
</comment>
<feature type="transmembrane region" description="Helical" evidence="6">
    <location>
        <begin position="63"/>
        <end position="81"/>
    </location>
</feature>
<dbReference type="Pfam" id="PF03649">
    <property type="entry name" value="UPF0014"/>
    <property type="match status" value="1"/>
</dbReference>
<feature type="transmembrane region" description="Helical" evidence="6">
    <location>
        <begin position="93"/>
        <end position="115"/>
    </location>
</feature>
<evidence type="ECO:0000313" key="7">
    <source>
        <dbReference type="EMBL" id="KKD35364.1"/>
    </source>
</evidence>
<dbReference type="RefSeq" id="WP_046281466.1">
    <property type="nucleotide sequence ID" value="NZ_LATL02000348.1"/>
</dbReference>
<feature type="transmembrane region" description="Helical" evidence="6">
    <location>
        <begin position="38"/>
        <end position="57"/>
    </location>
</feature>
<feature type="transmembrane region" description="Helical" evidence="6">
    <location>
        <begin position="186"/>
        <end position="212"/>
    </location>
</feature>
<keyword evidence="3 6" id="KW-0812">Transmembrane</keyword>
<evidence type="ECO:0000256" key="5">
    <source>
        <dbReference type="ARBA" id="ARBA00023136"/>
    </source>
</evidence>
<proteinExistence type="inferred from homology"/>
<name>A0A0F5Y916_9CYAN</name>
<evidence type="ECO:0000256" key="1">
    <source>
        <dbReference type="ARBA" id="ARBA00004141"/>
    </source>
</evidence>
<dbReference type="EMBL" id="LATL02000348">
    <property type="protein sequence ID" value="KKD35364.1"/>
    <property type="molecule type" value="Genomic_DNA"/>
</dbReference>
<organism evidence="7 8">
    <name type="scientific">Limnoraphis robusta CS-951</name>
    <dbReference type="NCBI Taxonomy" id="1637645"/>
    <lineage>
        <taxon>Bacteria</taxon>
        <taxon>Bacillati</taxon>
        <taxon>Cyanobacteriota</taxon>
        <taxon>Cyanophyceae</taxon>
        <taxon>Oscillatoriophycideae</taxon>
        <taxon>Oscillatoriales</taxon>
        <taxon>Sirenicapillariaceae</taxon>
        <taxon>Limnoraphis</taxon>
    </lineage>
</organism>
<dbReference type="PANTHER" id="PTHR30028:SF0">
    <property type="entry name" value="PROTEIN ALUMINUM SENSITIVE 3"/>
    <property type="match status" value="1"/>
</dbReference>
<gene>
    <name evidence="7" type="ORF">WN50_25745</name>
</gene>
<comment type="similarity">
    <text evidence="2">Belongs to the UPF0014 family.</text>
</comment>
<protein>
    <submittedName>
        <fullName evidence="7">Membrane protein</fullName>
    </submittedName>
</protein>
<evidence type="ECO:0000313" key="8">
    <source>
        <dbReference type="Proteomes" id="UP000033607"/>
    </source>
</evidence>
<accession>A0A0F5Y916</accession>
<feature type="transmembrane region" description="Helical" evidence="6">
    <location>
        <begin position="6"/>
        <end position="26"/>
    </location>
</feature>
<dbReference type="Proteomes" id="UP000033607">
    <property type="component" value="Unassembled WGS sequence"/>
</dbReference>
<evidence type="ECO:0000256" key="2">
    <source>
        <dbReference type="ARBA" id="ARBA00005268"/>
    </source>
</evidence>
<dbReference type="OrthoDB" id="9791807at2"/>
<keyword evidence="5 6" id="KW-0472">Membrane</keyword>
<evidence type="ECO:0000256" key="3">
    <source>
        <dbReference type="ARBA" id="ARBA00022692"/>
    </source>
</evidence>
<dbReference type="PANTHER" id="PTHR30028">
    <property type="entry name" value="UPF0014 INNER MEMBRANE PROTEIN YBBM-RELATED"/>
    <property type="match status" value="1"/>
</dbReference>